<evidence type="ECO:0000256" key="1">
    <source>
        <dbReference type="ARBA" id="ARBA00023015"/>
    </source>
</evidence>
<dbReference type="CDD" id="cd07377">
    <property type="entry name" value="WHTH_GntR"/>
    <property type="match status" value="1"/>
</dbReference>
<evidence type="ECO:0000259" key="4">
    <source>
        <dbReference type="PROSITE" id="PS50949"/>
    </source>
</evidence>
<keyword evidence="1" id="KW-0805">Transcription regulation</keyword>
<dbReference type="GO" id="GO:0003677">
    <property type="term" value="F:DNA binding"/>
    <property type="evidence" value="ECO:0007669"/>
    <property type="project" value="UniProtKB-KW"/>
</dbReference>
<dbReference type="Proteomes" id="UP000199064">
    <property type="component" value="Unassembled WGS sequence"/>
</dbReference>
<reference evidence="6" key="1">
    <citation type="submission" date="2016-10" db="EMBL/GenBank/DDBJ databases">
        <authorList>
            <person name="Varghese N."/>
            <person name="Submissions S."/>
        </authorList>
    </citation>
    <scope>NUCLEOTIDE SEQUENCE [LARGE SCALE GENOMIC DNA]</scope>
    <source>
        <strain evidence="6">ES.061</strain>
    </source>
</reference>
<dbReference type="SUPFAM" id="SSF64288">
    <property type="entry name" value="Chorismate lyase-like"/>
    <property type="match status" value="1"/>
</dbReference>
<keyword evidence="2" id="KW-0238">DNA-binding</keyword>
<dbReference type="InterPro" id="IPR036388">
    <property type="entry name" value="WH-like_DNA-bd_sf"/>
</dbReference>
<dbReference type="InterPro" id="IPR011663">
    <property type="entry name" value="UTRA"/>
</dbReference>
<evidence type="ECO:0000256" key="3">
    <source>
        <dbReference type="ARBA" id="ARBA00023163"/>
    </source>
</evidence>
<keyword evidence="6" id="KW-1185">Reference proteome</keyword>
<dbReference type="InterPro" id="IPR036390">
    <property type="entry name" value="WH_DNA-bd_sf"/>
</dbReference>
<evidence type="ECO:0000313" key="5">
    <source>
        <dbReference type="EMBL" id="SEB51369.1"/>
    </source>
</evidence>
<dbReference type="PRINTS" id="PR00035">
    <property type="entry name" value="HTHGNTR"/>
</dbReference>
<dbReference type="Gene3D" id="3.40.1410.10">
    <property type="entry name" value="Chorismate lyase-like"/>
    <property type="match status" value="1"/>
</dbReference>
<dbReference type="InterPro" id="IPR000524">
    <property type="entry name" value="Tscrpt_reg_HTH_GntR"/>
</dbReference>
<dbReference type="SMART" id="SM00345">
    <property type="entry name" value="HTH_GNTR"/>
    <property type="match status" value="1"/>
</dbReference>
<feature type="domain" description="HTH gntR-type" evidence="4">
    <location>
        <begin position="5"/>
        <end position="73"/>
    </location>
</feature>
<dbReference type="Pfam" id="PF07702">
    <property type="entry name" value="UTRA"/>
    <property type="match status" value="1"/>
</dbReference>
<organism evidence="5 6">
    <name type="scientific">Nitratireductor aquibiodomus</name>
    <dbReference type="NCBI Taxonomy" id="204799"/>
    <lineage>
        <taxon>Bacteria</taxon>
        <taxon>Pseudomonadati</taxon>
        <taxon>Pseudomonadota</taxon>
        <taxon>Alphaproteobacteria</taxon>
        <taxon>Hyphomicrobiales</taxon>
        <taxon>Phyllobacteriaceae</taxon>
        <taxon>Nitratireductor</taxon>
    </lineage>
</organism>
<dbReference type="Pfam" id="PF00392">
    <property type="entry name" value="GntR"/>
    <property type="match status" value="1"/>
</dbReference>
<keyword evidence="3" id="KW-0804">Transcription</keyword>
<protein>
    <submittedName>
        <fullName evidence="5">Transcriptional regulator, GntR family</fullName>
    </submittedName>
</protein>
<name>A0A1H4JYI5_9HYPH</name>
<dbReference type="GO" id="GO:0003700">
    <property type="term" value="F:DNA-binding transcription factor activity"/>
    <property type="evidence" value="ECO:0007669"/>
    <property type="project" value="InterPro"/>
</dbReference>
<proteinExistence type="predicted"/>
<dbReference type="PANTHER" id="PTHR44846">
    <property type="entry name" value="MANNOSYL-D-GLYCERATE TRANSPORT/METABOLISM SYSTEM REPRESSOR MNGR-RELATED"/>
    <property type="match status" value="1"/>
</dbReference>
<evidence type="ECO:0000256" key="2">
    <source>
        <dbReference type="ARBA" id="ARBA00023125"/>
    </source>
</evidence>
<dbReference type="SUPFAM" id="SSF46785">
    <property type="entry name" value="Winged helix' DNA-binding domain"/>
    <property type="match status" value="1"/>
</dbReference>
<dbReference type="PROSITE" id="PS50949">
    <property type="entry name" value="HTH_GNTR"/>
    <property type="match status" value="1"/>
</dbReference>
<dbReference type="Gene3D" id="1.10.10.10">
    <property type="entry name" value="Winged helix-like DNA-binding domain superfamily/Winged helix DNA-binding domain"/>
    <property type="match status" value="1"/>
</dbReference>
<dbReference type="RefSeq" id="WP_007007065.1">
    <property type="nucleotide sequence ID" value="NZ_FNSL01000001.1"/>
</dbReference>
<dbReference type="InterPro" id="IPR050679">
    <property type="entry name" value="Bact_HTH_transcr_reg"/>
</dbReference>
<dbReference type="PANTHER" id="PTHR44846:SF16">
    <property type="entry name" value="TRANSCRIPTIONAL REGULATOR PHNF-RELATED"/>
    <property type="match status" value="1"/>
</dbReference>
<sequence length="232" mass="26246">MTSQRASFRTIRDELSRRIAERIWLPGTLIPGEEALAEEFGAARATVNRALQELARAGILERKRRAGTRVALHPVREARFVIPRIRQEIEGRGSEYQYRLLSAEETDAPEVICARLSLLSKSGMLHVRCLHLADRVPYQYEDRWINLNTVPDARRADFKSMGPNEWLVGHAPFSNAEFTFMAGAASADEASLLQVREGDPVFIGERITWMKGQPITLAHLVHPSSHRMVTHL</sequence>
<dbReference type="SMART" id="SM00866">
    <property type="entry name" value="UTRA"/>
    <property type="match status" value="1"/>
</dbReference>
<accession>A0A1H4JYI5</accession>
<gene>
    <name evidence="5" type="ORF">SAMN05216452_1810</name>
</gene>
<evidence type="ECO:0000313" key="6">
    <source>
        <dbReference type="Proteomes" id="UP000199064"/>
    </source>
</evidence>
<dbReference type="AlphaFoldDB" id="A0A1H4JYI5"/>
<dbReference type="EMBL" id="FNSL01000001">
    <property type="protein sequence ID" value="SEB51369.1"/>
    <property type="molecule type" value="Genomic_DNA"/>
</dbReference>
<dbReference type="InterPro" id="IPR028978">
    <property type="entry name" value="Chorismate_lyase_/UTRA_dom_sf"/>
</dbReference>